<keyword evidence="7" id="KW-1278">Translocase</keyword>
<dbReference type="RefSeq" id="WP_303223326.1">
    <property type="nucleotide sequence ID" value="NZ_JBBMEI010000008.1"/>
</dbReference>
<sequence>MSEKQNKAVLDKGLLDRKALEQGLTEEQAAQSKQQYGTNALAKKETESLWSMFIGAFDDIWIKVLCLALVLKVVLAILGVIVPALGGDNDVIEIISIILAIALATGFSTLSEYRNTSRSEALQEEYNKTYAKVFRNGKLVKVLTSDIVKGDTILIQAGDKVPVDGLVFKGNVKVSQAALNGESRDESKSAADTMEEAESTDYSSAHKVFMGSVVTSGEAYMVATVIGDASELGKINKALTDENEEEERKDTSSLKLEVVAGGIGKLGVSAAAIAGVLQVVLSIMRADEAITPVFVILLIAEAVMLMASIVIMAVPEGLPMMNSLVQSMNTESMYKKNILVSHKAAFSDSAYMNLLFSDKTGTITEGNLSLVEFVLGDGRIVDHVSHNDFLEAITLNNLAKISEGKAIGSNNMDRALLTYAISKGAPDKVDASKVKEISGFDSEKKCATVELNDGTVYWKGATENIINDVTHYMTEDGSIAEFTSAEKAKVEEQMVAQAKRTMKLLSVVKIIGSQKILLAVLSLRDNVRKDAIETVEVLNRAGIQVVMVTGDAEETAVAIAKEAGILKDEKTEVVLTHDELEQLSDDELKKKLPNLRVVSRAKPLDKKRLVTVAQQLDDVCGMTGDGVNDAPALKQADIGFAMGDGTAVAQEAGDVVILNNSLTSIKDCVLNSRTMAKSVGKFLIFQLTVNISTLLMNILAPILGWTEPFSIVQILWINLIMDTLAAMAFGGEPILNRYMNEQPAKRSDNILTGYIKSAIGVSSIFITLGSILILENVGGITTAVMPAGCSNPDLYEKTFMFAFFIYAIIFNSLNTRSERFNLFEHIGENKRFILVMGAIFVLQTVLIQIGGEVFSTTPLTLKALLVSMVLGVLIIPVDMVRKAIMRSNK</sequence>
<evidence type="ECO:0000256" key="2">
    <source>
        <dbReference type="ARBA" id="ARBA00022692"/>
    </source>
</evidence>
<keyword evidence="4" id="KW-0547">Nucleotide-binding</keyword>
<dbReference type="Gene3D" id="3.40.50.1000">
    <property type="entry name" value="HAD superfamily/HAD-like"/>
    <property type="match status" value="2"/>
</dbReference>
<dbReference type="SUPFAM" id="SSF81653">
    <property type="entry name" value="Calcium ATPase, transduction domain A"/>
    <property type="match status" value="1"/>
</dbReference>
<dbReference type="Gene3D" id="1.20.1110.10">
    <property type="entry name" value="Calcium-transporting ATPase, transmembrane domain"/>
    <property type="match status" value="2"/>
</dbReference>
<feature type="transmembrane region" description="Helical" evidence="10">
    <location>
        <begin position="682"/>
        <end position="703"/>
    </location>
</feature>
<feature type="transmembrane region" description="Helical" evidence="10">
    <location>
        <begin position="863"/>
        <end position="880"/>
    </location>
</feature>
<keyword evidence="5" id="KW-0067">ATP-binding</keyword>
<feature type="transmembrane region" description="Helical" evidence="10">
    <location>
        <begin position="832"/>
        <end position="851"/>
    </location>
</feature>
<evidence type="ECO:0000256" key="5">
    <source>
        <dbReference type="ARBA" id="ARBA00022840"/>
    </source>
</evidence>
<dbReference type="SUPFAM" id="SSF56784">
    <property type="entry name" value="HAD-like"/>
    <property type="match status" value="1"/>
</dbReference>
<keyword evidence="13" id="KW-1185">Reference proteome</keyword>
<dbReference type="InterPro" id="IPR018303">
    <property type="entry name" value="ATPase_P-typ_P_site"/>
</dbReference>
<dbReference type="NCBIfam" id="TIGR01494">
    <property type="entry name" value="ATPase_P-type"/>
    <property type="match status" value="1"/>
</dbReference>
<dbReference type="PROSITE" id="PS00154">
    <property type="entry name" value="ATPASE_E1_E2"/>
    <property type="match status" value="1"/>
</dbReference>
<dbReference type="Pfam" id="PF00122">
    <property type="entry name" value="E1-E2_ATPase"/>
    <property type="match status" value="1"/>
</dbReference>
<evidence type="ECO:0000259" key="11">
    <source>
        <dbReference type="SMART" id="SM00831"/>
    </source>
</evidence>
<dbReference type="PANTHER" id="PTHR24093:SF477">
    <property type="entry name" value="CALCIUM-TRANSPORTING ATPASE"/>
    <property type="match status" value="1"/>
</dbReference>
<dbReference type="EMBL" id="JBBMEI010000008">
    <property type="protein sequence ID" value="MEQ2357553.1"/>
    <property type="molecule type" value="Genomic_DNA"/>
</dbReference>
<dbReference type="PANTHER" id="PTHR24093">
    <property type="entry name" value="CATION TRANSPORTING ATPASE"/>
    <property type="match status" value="1"/>
</dbReference>
<dbReference type="InterPro" id="IPR036412">
    <property type="entry name" value="HAD-like_sf"/>
</dbReference>
<keyword evidence="8 10" id="KW-1133">Transmembrane helix</keyword>
<protein>
    <submittedName>
        <fullName evidence="12">Cation-transporting P-type ATPase</fullName>
    </submittedName>
</protein>
<feature type="transmembrane region" description="Helical" evidence="10">
    <location>
        <begin position="91"/>
        <end position="110"/>
    </location>
</feature>
<proteinExistence type="predicted"/>
<dbReference type="SFLD" id="SFLDF00027">
    <property type="entry name" value="p-type_atpase"/>
    <property type="match status" value="1"/>
</dbReference>
<evidence type="ECO:0000256" key="9">
    <source>
        <dbReference type="ARBA" id="ARBA00023136"/>
    </source>
</evidence>
<reference evidence="12 13" key="1">
    <citation type="submission" date="2024-03" db="EMBL/GenBank/DDBJ databases">
        <title>Human intestinal bacterial collection.</title>
        <authorList>
            <person name="Pauvert C."/>
            <person name="Hitch T.C.A."/>
            <person name="Clavel T."/>
        </authorList>
    </citation>
    <scope>NUCLEOTIDE SEQUENCE [LARGE SCALE GENOMIC DNA]</scope>
    <source>
        <strain evidence="12 13">CLA-AA-H95</strain>
    </source>
</reference>
<feature type="transmembrane region" description="Helical" evidence="10">
    <location>
        <begin position="709"/>
        <end position="730"/>
    </location>
</feature>
<name>A0ABV1AIT5_9FIRM</name>
<evidence type="ECO:0000256" key="7">
    <source>
        <dbReference type="ARBA" id="ARBA00022967"/>
    </source>
</evidence>
<dbReference type="InterPro" id="IPR023214">
    <property type="entry name" value="HAD_sf"/>
</dbReference>
<feature type="transmembrane region" description="Helical" evidence="10">
    <location>
        <begin position="258"/>
        <end position="281"/>
    </location>
</feature>
<dbReference type="InterPro" id="IPR006068">
    <property type="entry name" value="ATPase_P-typ_cation-transptr_C"/>
</dbReference>
<dbReference type="InterPro" id="IPR008250">
    <property type="entry name" value="ATPase_P-typ_transduc_dom_A_sf"/>
</dbReference>
<gene>
    <name evidence="12" type="ORF">WMO75_04205</name>
</gene>
<organism evidence="12 13">
    <name type="scientific">Blautia intestinihominis</name>
    <dbReference type="NCBI Taxonomy" id="3133152"/>
    <lineage>
        <taxon>Bacteria</taxon>
        <taxon>Bacillati</taxon>
        <taxon>Bacillota</taxon>
        <taxon>Clostridia</taxon>
        <taxon>Lachnospirales</taxon>
        <taxon>Lachnospiraceae</taxon>
        <taxon>Blautia</taxon>
    </lineage>
</organism>
<keyword evidence="2 10" id="KW-0812">Transmembrane</keyword>
<accession>A0ABV1AIT5</accession>
<evidence type="ECO:0000313" key="12">
    <source>
        <dbReference type="EMBL" id="MEQ2357553.1"/>
    </source>
</evidence>
<feature type="transmembrane region" description="Helical" evidence="10">
    <location>
        <begin position="794"/>
        <end position="811"/>
    </location>
</feature>
<dbReference type="InterPro" id="IPR023298">
    <property type="entry name" value="ATPase_P-typ_TM_dom_sf"/>
</dbReference>
<dbReference type="InterPro" id="IPR044492">
    <property type="entry name" value="P_typ_ATPase_HD_dom"/>
</dbReference>
<dbReference type="Pfam" id="PF00702">
    <property type="entry name" value="Hydrolase"/>
    <property type="match status" value="1"/>
</dbReference>
<feature type="domain" description="Cation-transporting P-type ATPase N-terminal" evidence="11">
    <location>
        <begin position="11"/>
        <end position="77"/>
    </location>
</feature>
<dbReference type="Gene3D" id="3.40.1110.10">
    <property type="entry name" value="Calcium-transporting ATPase, cytoplasmic domain N"/>
    <property type="match status" value="2"/>
</dbReference>
<dbReference type="Pfam" id="PF00689">
    <property type="entry name" value="Cation_ATPase_C"/>
    <property type="match status" value="1"/>
</dbReference>
<keyword evidence="3" id="KW-0479">Metal-binding</keyword>
<dbReference type="SFLD" id="SFLDG00002">
    <property type="entry name" value="C1.7:_P-type_atpase_like"/>
    <property type="match status" value="1"/>
</dbReference>
<evidence type="ECO:0000256" key="4">
    <source>
        <dbReference type="ARBA" id="ARBA00022741"/>
    </source>
</evidence>
<evidence type="ECO:0000256" key="1">
    <source>
        <dbReference type="ARBA" id="ARBA00004141"/>
    </source>
</evidence>
<evidence type="ECO:0000256" key="10">
    <source>
        <dbReference type="SAM" id="Phobius"/>
    </source>
</evidence>
<dbReference type="SMART" id="SM00831">
    <property type="entry name" value="Cation_ATPase_N"/>
    <property type="match status" value="1"/>
</dbReference>
<dbReference type="Gene3D" id="2.70.150.10">
    <property type="entry name" value="Calcium-transporting ATPase, cytoplasmic transduction domain A"/>
    <property type="match status" value="1"/>
</dbReference>
<dbReference type="InterPro" id="IPR001757">
    <property type="entry name" value="P_typ_ATPase"/>
</dbReference>
<dbReference type="Proteomes" id="UP001446032">
    <property type="component" value="Unassembled WGS sequence"/>
</dbReference>
<evidence type="ECO:0000313" key="13">
    <source>
        <dbReference type="Proteomes" id="UP001446032"/>
    </source>
</evidence>
<dbReference type="PRINTS" id="PR00119">
    <property type="entry name" value="CATATPASE"/>
</dbReference>
<dbReference type="InterPro" id="IPR023299">
    <property type="entry name" value="ATPase_P-typ_cyto_dom_N"/>
</dbReference>
<dbReference type="PRINTS" id="PR00120">
    <property type="entry name" value="HATPASE"/>
</dbReference>
<comment type="caution">
    <text evidence="12">The sequence shown here is derived from an EMBL/GenBank/DDBJ whole genome shotgun (WGS) entry which is preliminary data.</text>
</comment>
<feature type="transmembrane region" description="Helical" evidence="10">
    <location>
        <begin position="60"/>
        <end position="85"/>
    </location>
</feature>
<evidence type="ECO:0000256" key="6">
    <source>
        <dbReference type="ARBA" id="ARBA00022842"/>
    </source>
</evidence>
<evidence type="ECO:0000256" key="3">
    <source>
        <dbReference type="ARBA" id="ARBA00022723"/>
    </source>
</evidence>
<keyword evidence="9 10" id="KW-0472">Membrane</keyword>
<dbReference type="Pfam" id="PF00690">
    <property type="entry name" value="Cation_ATPase_N"/>
    <property type="match status" value="1"/>
</dbReference>
<evidence type="ECO:0000256" key="8">
    <source>
        <dbReference type="ARBA" id="ARBA00022989"/>
    </source>
</evidence>
<dbReference type="InterPro" id="IPR059000">
    <property type="entry name" value="ATPase_P-type_domA"/>
</dbReference>
<dbReference type="SUPFAM" id="SSF81660">
    <property type="entry name" value="Metal cation-transporting ATPase, ATP-binding domain N"/>
    <property type="match status" value="1"/>
</dbReference>
<comment type="subcellular location">
    <subcellularLocation>
        <location evidence="1">Membrane</location>
        <topology evidence="1">Multi-pass membrane protein</topology>
    </subcellularLocation>
</comment>
<dbReference type="SUPFAM" id="SSF81665">
    <property type="entry name" value="Calcium ATPase, transmembrane domain M"/>
    <property type="match status" value="1"/>
</dbReference>
<keyword evidence="6" id="KW-0460">Magnesium</keyword>
<dbReference type="InterPro" id="IPR004014">
    <property type="entry name" value="ATPase_P-typ_cation-transptr_N"/>
</dbReference>
<dbReference type="SFLD" id="SFLDS00003">
    <property type="entry name" value="Haloacid_Dehalogenase"/>
    <property type="match status" value="1"/>
</dbReference>
<feature type="transmembrane region" description="Helical" evidence="10">
    <location>
        <begin position="751"/>
        <end position="774"/>
    </location>
</feature>
<feature type="transmembrane region" description="Helical" evidence="10">
    <location>
        <begin position="293"/>
        <end position="314"/>
    </location>
</feature>